<dbReference type="InterPro" id="IPR051201">
    <property type="entry name" value="Chloro_Bact_Ser_Proteases"/>
</dbReference>
<dbReference type="Pfam" id="PF13180">
    <property type="entry name" value="PDZ_2"/>
    <property type="match status" value="1"/>
</dbReference>
<dbReference type="InterPro" id="IPR036034">
    <property type="entry name" value="PDZ_sf"/>
</dbReference>
<name>A0A699KLA9_TANCI</name>
<organism evidence="5">
    <name type="scientific">Tanacetum cinerariifolium</name>
    <name type="common">Dalmatian daisy</name>
    <name type="synonym">Chrysanthemum cinerariifolium</name>
    <dbReference type="NCBI Taxonomy" id="118510"/>
    <lineage>
        <taxon>Eukaryota</taxon>
        <taxon>Viridiplantae</taxon>
        <taxon>Streptophyta</taxon>
        <taxon>Embryophyta</taxon>
        <taxon>Tracheophyta</taxon>
        <taxon>Spermatophyta</taxon>
        <taxon>Magnoliopsida</taxon>
        <taxon>eudicotyledons</taxon>
        <taxon>Gunneridae</taxon>
        <taxon>Pentapetalae</taxon>
        <taxon>asterids</taxon>
        <taxon>campanulids</taxon>
        <taxon>Asterales</taxon>
        <taxon>Asteraceae</taxon>
        <taxon>Asteroideae</taxon>
        <taxon>Anthemideae</taxon>
        <taxon>Anthemidinae</taxon>
        <taxon>Tanacetum</taxon>
    </lineage>
</organism>
<evidence type="ECO:0000259" key="4">
    <source>
        <dbReference type="PROSITE" id="PS50106"/>
    </source>
</evidence>
<dbReference type="CDD" id="cd00990">
    <property type="entry name" value="cpPDZ_AtDEGP1-like"/>
    <property type="match status" value="1"/>
</dbReference>
<dbReference type="GO" id="GO:0006508">
    <property type="term" value="P:proteolysis"/>
    <property type="evidence" value="ECO:0007669"/>
    <property type="project" value="UniProtKB-KW"/>
</dbReference>
<keyword evidence="2" id="KW-0378">Hydrolase</keyword>
<dbReference type="SUPFAM" id="SSF50156">
    <property type="entry name" value="PDZ domain-like"/>
    <property type="match status" value="1"/>
</dbReference>
<reference evidence="5" key="1">
    <citation type="journal article" date="2019" name="Sci. Rep.">
        <title>Draft genome of Tanacetum cinerariifolium, the natural source of mosquito coil.</title>
        <authorList>
            <person name="Yamashiro T."/>
            <person name="Shiraishi A."/>
            <person name="Satake H."/>
            <person name="Nakayama K."/>
        </authorList>
    </citation>
    <scope>NUCLEOTIDE SEQUENCE</scope>
</reference>
<feature type="chain" id="PRO_5025395477" evidence="3">
    <location>
        <begin position="19"/>
        <end position="142"/>
    </location>
</feature>
<dbReference type="PANTHER" id="PTHR43343">
    <property type="entry name" value="PEPTIDASE S12"/>
    <property type="match status" value="1"/>
</dbReference>
<feature type="signal peptide" evidence="3">
    <location>
        <begin position="1"/>
        <end position="18"/>
    </location>
</feature>
<accession>A0A699KLA9</accession>
<evidence type="ECO:0000256" key="2">
    <source>
        <dbReference type="ARBA" id="ARBA00022801"/>
    </source>
</evidence>
<dbReference type="PANTHER" id="PTHR43343:SF3">
    <property type="entry name" value="PROTEASE DO-LIKE 8, CHLOROPLASTIC"/>
    <property type="match status" value="1"/>
</dbReference>
<evidence type="ECO:0000256" key="3">
    <source>
        <dbReference type="SAM" id="SignalP"/>
    </source>
</evidence>
<gene>
    <name evidence="5" type="ORF">Tci_672764</name>
</gene>
<dbReference type="InterPro" id="IPR039382">
    <property type="entry name" value="DEGP1/8_PDZ_dom"/>
</dbReference>
<dbReference type="InterPro" id="IPR001478">
    <property type="entry name" value="PDZ"/>
</dbReference>
<dbReference type="Gene3D" id="2.30.42.10">
    <property type="match status" value="1"/>
</dbReference>
<evidence type="ECO:0000256" key="1">
    <source>
        <dbReference type="ARBA" id="ARBA00022670"/>
    </source>
</evidence>
<comment type="caution">
    <text evidence="5">The sequence shown here is derived from an EMBL/GenBank/DDBJ whole genome shotgun (WGS) entry which is preliminary data.</text>
</comment>
<evidence type="ECO:0000313" key="5">
    <source>
        <dbReference type="EMBL" id="GFB00793.1"/>
    </source>
</evidence>
<keyword evidence="1 5" id="KW-0645">Protease</keyword>
<proteinExistence type="predicted"/>
<dbReference type="GO" id="GO:0008233">
    <property type="term" value="F:peptidase activity"/>
    <property type="evidence" value="ECO:0007669"/>
    <property type="project" value="UniProtKB-KW"/>
</dbReference>
<sequence>MYYLLVFLYSTSAGVGFAIPSSTVAKIVPQLIQFGRVVRAGLNIEIAPDPVANQLNVRNGALVLLVPANSPAAKVGLLPTTRGFTGKIVLGDVIVSVDNKPVRNKAEFLKALDDYSVGDKVVLKIQRGNDTLEMPIALEETS</sequence>
<dbReference type="PROSITE" id="PS50106">
    <property type="entry name" value="PDZ"/>
    <property type="match status" value="1"/>
</dbReference>
<feature type="domain" description="PDZ" evidence="4">
    <location>
        <begin position="31"/>
        <end position="129"/>
    </location>
</feature>
<dbReference type="SMART" id="SM00228">
    <property type="entry name" value="PDZ"/>
    <property type="match status" value="1"/>
</dbReference>
<dbReference type="AlphaFoldDB" id="A0A699KLA9"/>
<keyword evidence="3" id="KW-0732">Signal</keyword>
<protein>
    <submittedName>
        <fullName evidence="5">Protease Do-like 8, chloroplastic isoform X1</fullName>
    </submittedName>
</protein>
<dbReference type="EMBL" id="BKCJ010532367">
    <property type="protein sequence ID" value="GFB00793.1"/>
    <property type="molecule type" value="Genomic_DNA"/>
</dbReference>